<gene>
    <name evidence="3" type="ORF">SAMN05660477_00855</name>
</gene>
<dbReference type="Gene3D" id="1.25.40.10">
    <property type="entry name" value="Tetratricopeptide repeat domain"/>
    <property type="match status" value="1"/>
</dbReference>
<dbReference type="AlphaFoldDB" id="A0A1T5DMK4"/>
<dbReference type="InterPro" id="IPR011990">
    <property type="entry name" value="TPR-like_helical_dom_sf"/>
</dbReference>
<dbReference type="Gene3D" id="1.10.10.60">
    <property type="entry name" value="Homeodomain-like"/>
    <property type="match status" value="2"/>
</dbReference>
<name>A0A1T5DMK4_9FLAO</name>
<proteinExistence type="predicted"/>
<accession>A0A1T5DMK4</accession>
<dbReference type="EMBL" id="FUYZ01000002">
    <property type="protein sequence ID" value="SKB72919.1"/>
    <property type="molecule type" value="Genomic_DNA"/>
</dbReference>
<dbReference type="GO" id="GO:0003700">
    <property type="term" value="F:DNA-binding transcription factor activity"/>
    <property type="evidence" value="ECO:0007669"/>
    <property type="project" value="InterPro"/>
</dbReference>
<evidence type="ECO:0000313" key="3">
    <source>
        <dbReference type="EMBL" id="SKB72919.1"/>
    </source>
</evidence>
<keyword evidence="1" id="KW-0812">Transmembrane</keyword>
<feature type="domain" description="HTH araC/xylS-type" evidence="2">
    <location>
        <begin position="451"/>
        <end position="559"/>
    </location>
</feature>
<dbReference type="GO" id="GO:0043565">
    <property type="term" value="F:sequence-specific DNA binding"/>
    <property type="evidence" value="ECO:0007669"/>
    <property type="project" value="InterPro"/>
</dbReference>
<keyword evidence="1" id="KW-0472">Membrane</keyword>
<dbReference type="Proteomes" id="UP000191112">
    <property type="component" value="Unassembled WGS sequence"/>
</dbReference>
<sequence>MVKLYSIFFVFVSIFSYSQLKGLAFYENLENKLNNFQKNDEKAFVYISPYLNRAKKENNLTKMATGYRNALFFVAAPQNKLRYADSTIYTALKTNDPDLIAIAYLGKGIVYYSTFRNYKAALKEYQTANQYLKNSKDEYLKHKVLYQLGVIKSYLGYNTDAIENFNRCASYFKQQIENDFNPNALFNNKKGYLNSLHQLAICYASLERKTKVDSIINIGLFVTHQQNDFLLERAYFKKCKGILEFQNENFTTAQMDLGEAMKEISKVDDFAWLSVIYFYMGKNQLIQKNEKKAISYFKKVDSIYQERNFILPELVQNYRFLIDYFKNNNDKAEQIHYLEELIKVDQRINKDFHFLSLKVNKDFDRKSLIDEKNKLENKSKFNQYVGVTFIILFVILLSLYIRHIRNQKDIQRAYDELQVKLLNFEQDTSLNNQPTKSTKNVRSSISPDLLKEILLKLDNFEANNEYLHKNLTLAKLAVKFKTNHHYLSTIINEQKGKNFNQYISELRINYITQQLYSNKKFLSYSTQALADTCGMGSRNSFTSYFYEYNGIKIVDFVRKRKEELGIK</sequence>
<feature type="transmembrane region" description="Helical" evidence="1">
    <location>
        <begin position="381"/>
        <end position="401"/>
    </location>
</feature>
<dbReference type="InterPro" id="IPR018060">
    <property type="entry name" value="HTH_AraC"/>
</dbReference>
<keyword evidence="4" id="KW-1185">Reference proteome</keyword>
<protein>
    <recommendedName>
        <fullName evidence="2">HTH araC/xylS-type domain-containing protein</fullName>
    </recommendedName>
</protein>
<evidence type="ECO:0000256" key="1">
    <source>
        <dbReference type="SAM" id="Phobius"/>
    </source>
</evidence>
<dbReference type="PROSITE" id="PS01124">
    <property type="entry name" value="HTH_ARAC_FAMILY_2"/>
    <property type="match status" value="1"/>
</dbReference>
<dbReference type="SUPFAM" id="SSF48452">
    <property type="entry name" value="TPR-like"/>
    <property type="match status" value="2"/>
</dbReference>
<keyword evidence="1" id="KW-1133">Transmembrane helix</keyword>
<organism evidence="3 4">
    <name type="scientific">Soonwooa buanensis</name>
    <dbReference type="NCBI Taxonomy" id="619805"/>
    <lineage>
        <taxon>Bacteria</taxon>
        <taxon>Pseudomonadati</taxon>
        <taxon>Bacteroidota</taxon>
        <taxon>Flavobacteriia</taxon>
        <taxon>Flavobacteriales</taxon>
        <taxon>Weeksellaceae</taxon>
        <taxon>Chryseobacterium group</taxon>
        <taxon>Soonwooa</taxon>
    </lineage>
</organism>
<dbReference type="STRING" id="619805.SAMN05660477_00855"/>
<evidence type="ECO:0000259" key="2">
    <source>
        <dbReference type="PROSITE" id="PS01124"/>
    </source>
</evidence>
<evidence type="ECO:0000313" key="4">
    <source>
        <dbReference type="Proteomes" id="UP000191112"/>
    </source>
</evidence>
<reference evidence="3 4" key="1">
    <citation type="submission" date="2017-02" db="EMBL/GenBank/DDBJ databases">
        <authorList>
            <person name="Peterson S.W."/>
        </authorList>
    </citation>
    <scope>NUCLEOTIDE SEQUENCE [LARGE SCALE GENOMIC DNA]</scope>
    <source>
        <strain evidence="3 4">DSM 22323</strain>
    </source>
</reference>